<accession>A0A1Z8ALC5</accession>
<organism evidence="2 3">
    <name type="scientific">Nonlabens dokdonensis</name>
    <dbReference type="NCBI Taxonomy" id="328515"/>
    <lineage>
        <taxon>Bacteria</taxon>
        <taxon>Pseudomonadati</taxon>
        <taxon>Bacteroidota</taxon>
        <taxon>Flavobacteriia</taxon>
        <taxon>Flavobacteriales</taxon>
        <taxon>Flavobacteriaceae</taxon>
        <taxon>Nonlabens</taxon>
    </lineage>
</organism>
<proteinExistence type="predicted"/>
<dbReference type="InterPro" id="IPR004843">
    <property type="entry name" value="Calcineurin-like_PHP"/>
</dbReference>
<sequence>MSNKLPFHILIALTLFLFTSCAIKKLQIDSDRLPISPKSSTDYRSFYLLGNLNSTDAPDANFKAIINDIKSRSKKEDFTLILGDNVDSENFNRKDKDEKDKEAFKNKLEIIKGLNSSVYVLAGNEDWNDEGLKGLKNIEEMVEDVLDNDEAFQPENGCPLEEIEISDSMHLFIVDSQWYIEDWNKNPDFNDKCEINTREKFITVLADEMRKQRHKTVIVAMHHPIYSNGVYGGQMSIENIYQPSIENFYVPVLGSAWSFIRSQGSVSRQDRYNPLMNELMEEIKSASTDLDRVFFVSAHEKTLQFIDHDHMKQIVSGTTVEEGYASLGKKGIVSSGERGYAELRVYKDKSSEVFFYQVKNGKVKEVFSGDAFAKAVPYNLDSLPLITNDFKKASIYKKEETVKDEEYEKFYGKHYRTLYGLDVKAPVVMLDTLYGGLKVERAGGGNQTQGLRLVDSLDREFNMRALEKDAIQFLKSAGYGTVDVDKYFGGTFPQELIRDFYTAAHPYGAFAVPRLAGAIDLNHTHPKLFYVPKQATLGDFNKTHGDRLYMIVEKPDDSFKNSHMFGNNQDIESTQDFFDKIREDEKYRLDERMYIRARIFDMLLGDWDRHEDQWRWAEIVDPKDDEKVNFIAIPRDRDQVFARFDGELLDFMRKWMKGSRQFGVYGPNIEHIEEFSQSAIKLDRAILQSSDIELWKEEVAYIQKHITPDVVSKAFNEMPDEVKDELWQQTQQDLLDRKENLNDIVNRYYEHFLKFQTLKGTDKDDYFTITRLPNGITTIEAHRIKDGEKGTLLFSRTFDQKLTQEIWIYGLDDDDVFEVKGEGNDLIKIVISGGKGEDQYKIENGKNIEIYDYKSEENELKEKNGAKAIFRDDYDINHYDTEKVPSTAAKPHLVLTYNPDHGVAPSIGFTKSVIGYERNPYSSMYGFKAQYFSLTQAAKFDVFAGLGNAVGHWNLEFKGLITTNNYTENFFGYGNDSEFDRDTNYDANRIQLQRQEAGFHLIKLGHYGSKFDIGIGYKAVETDVNVPAATRITQLRDDYLQFHANYEYKSKDNDRFPTRGMLFKTSTAFTDDLSNDRYFFTIDPDLTFWNAINDNRTIVLKTNLAAQTRIGDDPYFYQAAVLGANNGLRSFRTERFAANYAINASGDLIFDLKPMKTKLLPLRLTPYIGYDIGKVWMDNTDSTRFYNSYGGGFQLSMTGLFSSSFSYFHGDEGGRLQFGLTISQ</sequence>
<gene>
    <name evidence="2" type="ORF">A9Q93_11925</name>
</gene>
<reference evidence="3" key="1">
    <citation type="journal article" date="2017" name="Proc. Natl. Acad. Sci. U.S.A.">
        <title>Simulation of Deepwater Horizon oil plume reveals substrate specialization within a complex community of hydrocarbon-degraders.</title>
        <authorList>
            <person name="Hu P."/>
            <person name="Dubinsky E.A."/>
            <person name="Probst A.J."/>
            <person name="Wang J."/>
            <person name="Sieber C.M.K."/>
            <person name="Tom L.M."/>
            <person name="Gardinali P."/>
            <person name="Banfield J.F."/>
            <person name="Atlas R.M."/>
            <person name="Andersen G.L."/>
        </authorList>
    </citation>
    <scope>NUCLEOTIDE SEQUENCE [LARGE SCALE GENOMIC DNA]</scope>
</reference>
<dbReference type="Pfam" id="PF00149">
    <property type="entry name" value="Metallophos"/>
    <property type="match status" value="1"/>
</dbReference>
<comment type="caution">
    <text evidence="2">The sequence shown here is derived from an EMBL/GenBank/DDBJ whole genome shotgun (WGS) entry which is preliminary data.</text>
</comment>
<evidence type="ECO:0000313" key="2">
    <source>
        <dbReference type="EMBL" id="OUS11093.1"/>
    </source>
</evidence>
<dbReference type="Gene3D" id="2.40.160.50">
    <property type="entry name" value="membrane protein fhac: a member of the omp85/tpsb transporter family"/>
    <property type="match status" value="1"/>
</dbReference>
<name>A0A1Z8ALC5_9FLAO</name>
<dbReference type="InterPro" id="IPR029052">
    <property type="entry name" value="Metallo-depent_PP-like"/>
</dbReference>
<dbReference type="GO" id="GO:0016787">
    <property type="term" value="F:hydrolase activity"/>
    <property type="evidence" value="ECO:0007669"/>
    <property type="project" value="InterPro"/>
</dbReference>
<dbReference type="PROSITE" id="PS51257">
    <property type="entry name" value="PROKAR_LIPOPROTEIN"/>
    <property type="match status" value="1"/>
</dbReference>
<feature type="domain" description="Calcineurin-like phosphoesterase" evidence="1">
    <location>
        <begin position="60"/>
        <end position="240"/>
    </location>
</feature>
<dbReference type="AlphaFoldDB" id="A0A1Z8ALC5"/>
<dbReference type="SUPFAM" id="SSF56300">
    <property type="entry name" value="Metallo-dependent phosphatases"/>
    <property type="match status" value="1"/>
</dbReference>
<dbReference type="Gene3D" id="3.60.21.10">
    <property type="match status" value="1"/>
</dbReference>
<protein>
    <recommendedName>
        <fullName evidence="1">Calcineurin-like phosphoesterase domain-containing protein</fullName>
    </recommendedName>
</protein>
<dbReference type="EMBL" id="MAAX01000184">
    <property type="protein sequence ID" value="OUS11093.1"/>
    <property type="molecule type" value="Genomic_DNA"/>
</dbReference>
<evidence type="ECO:0000259" key="1">
    <source>
        <dbReference type="Pfam" id="PF00149"/>
    </source>
</evidence>
<evidence type="ECO:0000313" key="3">
    <source>
        <dbReference type="Proteomes" id="UP000196102"/>
    </source>
</evidence>
<dbReference type="Proteomes" id="UP000196102">
    <property type="component" value="Unassembled WGS sequence"/>
</dbReference>
<dbReference type="RefSeq" id="WP_303687669.1">
    <property type="nucleotide sequence ID" value="NZ_CAJXYO010000042.1"/>
</dbReference>